<dbReference type="GO" id="GO:0004309">
    <property type="term" value="F:exopolyphosphatase activity"/>
    <property type="evidence" value="ECO:0007669"/>
    <property type="project" value="TreeGrafter"/>
</dbReference>
<dbReference type="InterPro" id="IPR036523">
    <property type="entry name" value="SurE-like_sf"/>
</dbReference>
<dbReference type="GO" id="GO:0008253">
    <property type="term" value="F:5'-nucleotidase activity"/>
    <property type="evidence" value="ECO:0007669"/>
    <property type="project" value="UniProtKB-UniRule"/>
</dbReference>
<comment type="caution">
    <text evidence="11">The sequence shown here is derived from an EMBL/GenBank/DDBJ whole genome shotgun (WGS) entry which is preliminary data.</text>
</comment>
<dbReference type="Gene3D" id="3.40.1210.10">
    <property type="entry name" value="Survival protein SurE-like phosphatase/nucleotidase"/>
    <property type="match status" value="1"/>
</dbReference>
<sequence>MKILLTNDDGINARGIYELYHSLKDIHEVTVVAPISQKSGAGHSITLNEPLRINKFYKDGVFFGYAINGTPADCIKIGLSEVLKGNRPDLIISGINKGSNLGTDVIYSGTVSGAVEGTMSGISSLAVSTCATEKPLYSSACQFLRSFIPIVREKKLPDYVTLNINVPNLPYDLIKGIKITYQSYRQFEDRFIERRDPFNRKYYWLTGDIKNVNQNDSTDALAIEGGYISITPLFLNLTHVKYISELEKWSIKK</sequence>
<evidence type="ECO:0000313" key="12">
    <source>
        <dbReference type="Proteomes" id="UP000282321"/>
    </source>
</evidence>
<organism evidence="11 12">
    <name type="scientific">candidate division TA06 bacterium</name>
    <dbReference type="NCBI Taxonomy" id="2250710"/>
    <lineage>
        <taxon>Bacteria</taxon>
        <taxon>Bacteria division TA06</taxon>
    </lineage>
</organism>
<evidence type="ECO:0000256" key="3">
    <source>
        <dbReference type="ARBA" id="ARBA00004496"/>
    </source>
</evidence>
<evidence type="ECO:0000256" key="1">
    <source>
        <dbReference type="ARBA" id="ARBA00000815"/>
    </source>
</evidence>
<keyword evidence="5 9" id="KW-0963">Cytoplasm</keyword>
<comment type="catalytic activity">
    <reaction evidence="1 9">
        <text>a ribonucleoside 5'-phosphate + H2O = a ribonucleoside + phosphate</text>
        <dbReference type="Rhea" id="RHEA:12484"/>
        <dbReference type="ChEBI" id="CHEBI:15377"/>
        <dbReference type="ChEBI" id="CHEBI:18254"/>
        <dbReference type="ChEBI" id="CHEBI:43474"/>
        <dbReference type="ChEBI" id="CHEBI:58043"/>
        <dbReference type="EC" id="3.1.3.5"/>
    </reaction>
</comment>
<accession>A0A660S9X3</accession>
<comment type="cofactor">
    <cofactor evidence="2">
        <name>Mg(2+)</name>
        <dbReference type="ChEBI" id="CHEBI:18420"/>
    </cofactor>
</comment>
<evidence type="ECO:0000259" key="10">
    <source>
        <dbReference type="Pfam" id="PF01975"/>
    </source>
</evidence>
<dbReference type="PANTHER" id="PTHR30457:SF12">
    <property type="entry name" value="5'_3'-NUCLEOTIDASE SURE"/>
    <property type="match status" value="1"/>
</dbReference>
<dbReference type="InterPro" id="IPR002828">
    <property type="entry name" value="SurE-like_Pase/nucleotidase"/>
</dbReference>
<dbReference type="GO" id="GO:0046872">
    <property type="term" value="F:metal ion binding"/>
    <property type="evidence" value="ECO:0007669"/>
    <property type="project" value="UniProtKB-UniRule"/>
</dbReference>
<evidence type="ECO:0000256" key="6">
    <source>
        <dbReference type="ARBA" id="ARBA00022723"/>
    </source>
</evidence>
<feature type="binding site" evidence="9">
    <location>
        <position position="96"/>
    </location>
    <ligand>
        <name>a divalent metal cation</name>
        <dbReference type="ChEBI" id="CHEBI:60240"/>
    </ligand>
</feature>
<proteinExistence type="inferred from homology"/>
<comment type="cofactor">
    <cofactor evidence="9">
        <name>a divalent metal cation</name>
        <dbReference type="ChEBI" id="CHEBI:60240"/>
    </cofactor>
    <text evidence="9">Binds 1 divalent metal cation per subunit.</text>
</comment>
<dbReference type="Proteomes" id="UP000282321">
    <property type="component" value="Unassembled WGS sequence"/>
</dbReference>
<reference evidence="11 12" key="1">
    <citation type="submission" date="2018-06" db="EMBL/GenBank/DDBJ databases">
        <title>Extensive metabolic versatility and redundancy in microbially diverse, dynamic hydrothermal sediments.</title>
        <authorList>
            <person name="Dombrowski N."/>
            <person name="Teske A."/>
            <person name="Baker B.J."/>
        </authorList>
    </citation>
    <scope>NUCLEOTIDE SEQUENCE [LARGE SCALE GENOMIC DNA]</scope>
    <source>
        <strain evidence="11">B35_G9</strain>
    </source>
</reference>
<gene>
    <name evidence="9" type="primary">surE</name>
    <name evidence="11" type="ORF">DRP44_01845</name>
</gene>
<dbReference type="SUPFAM" id="SSF64167">
    <property type="entry name" value="SurE-like"/>
    <property type="match status" value="1"/>
</dbReference>
<dbReference type="GO" id="GO:0005737">
    <property type="term" value="C:cytoplasm"/>
    <property type="evidence" value="ECO:0007669"/>
    <property type="project" value="UniProtKB-SubCell"/>
</dbReference>
<keyword evidence="8 9" id="KW-0378">Hydrolase</keyword>
<comment type="subcellular location">
    <subcellularLocation>
        <location evidence="3 9">Cytoplasm</location>
    </subcellularLocation>
</comment>
<dbReference type="AlphaFoldDB" id="A0A660S9X3"/>
<evidence type="ECO:0000256" key="9">
    <source>
        <dbReference type="HAMAP-Rule" id="MF_00060"/>
    </source>
</evidence>
<dbReference type="EC" id="3.1.3.5" evidence="9"/>
<feature type="binding site" evidence="9">
    <location>
        <position position="9"/>
    </location>
    <ligand>
        <name>a divalent metal cation</name>
        <dbReference type="ChEBI" id="CHEBI:60240"/>
    </ligand>
</feature>
<name>A0A660S9X3_UNCT6</name>
<evidence type="ECO:0000256" key="5">
    <source>
        <dbReference type="ARBA" id="ARBA00022490"/>
    </source>
</evidence>
<feature type="binding site" evidence="9">
    <location>
        <position position="8"/>
    </location>
    <ligand>
        <name>a divalent metal cation</name>
        <dbReference type="ChEBI" id="CHEBI:60240"/>
    </ligand>
</feature>
<evidence type="ECO:0000256" key="8">
    <source>
        <dbReference type="ARBA" id="ARBA00022801"/>
    </source>
</evidence>
<comment type="function">
    <text evidence="9">Nucleotidase that shows phosphatase activity on nucleoside 5'-monophosphates.</text>
</comment>
<keyword evidence="6 9" id="KW-0479">Metal-binding</keyword>
<feature type="binding site" evidence="9">
    <location>
        <position position="39"/>
    </location>
    <ligand>
        <name>a divalent metal cation</name>
        <dbReference type="ChEBI" id="CHEBI:60240"/>
    </ligand>
</feature>
<dbReference type="EMBL" id="QNBC01000014">
    <property type="protein sequence ID" value="RKX67645.1"/>
    <property type="molecule type" value="Genomic_DNA"/>
</dbReference>
<keyword evidence="7 9" id="KW-0547">Nucleotide-binding</keyword>
<evidence type="ECO:0000256" key="7">
    <source>
        <dbReference type="ARBA" id="ARBA00022741"/>
    </source>
</evidence>
<dbReference type="NCBIfam" id="NF001490">
    <property type="entry name" value="PRK00346.1-4"/>
    <property type="match status" value="1"/>
</dbReference>
<dbReference type="Pfam" id="PF01975">
    <property type="entry name" value="SurE"/>
    <property type="match status" value="1"/>
</dbReference>
<protein>
    <recommendedName>
        <fullName evidence="9">5'-nucleotidase SurE</fullName>
        <ecNumber evidence="9">3.1.3.5</ecNumber>
    </recommendedName>
    <alternativeName>
        <fullName evidence="9">Nucleoside 5'-monophosphate phosphohydrolase</fullName>
    </alternativeName>
</protein>
<dbReference type="NCBIfam" id="NF001492">
    <property type="entry name" value="PRK00346.2-2"/>
    <property type="match status" value="1"/>
</dbReference>
<evidence type="ECO:0000313" key="11">
    <source>
        <dbReference type="EMBL" id="RKX67645.1"/>
    </source>
</evidence>
<evidence type="ECO:0000256" key="4">
    <source>
        <dbReference type="ARBA" id="ARBA00011062"/>
    </source>
</evidence>
<dbReference type="PANTHER" id="PTHR30457">
    <property type="entry name" value="5'-NUCLEOTIDASE SURE"/>
    <property type="match status" value="1"/>
</dbReference>
<dbReference type="FunFam" id="3.40.1210.10:FF:000001">
    <property type="entry name" value="5'/3'-nucleotidase SurE"/>
    <property type="match status" value="1"/>
</dbReference>
<dbReference type="NCBIfam" id="TIGR00087">
    <property type="entry name" value="surE"/>
    <property type="match status" value="1"/>
</dbReference>
<feature type="domain" description="Survival protein SurE-like phosphatase/nucleotidase" evidence="10">
    <location>
        <begin position="3"/>
        <end position="188"/>
    </location>
</feature>
<evidence type="ECO:0000256" key="2">
    <source>
        <dbReference type="ARBA" id="ARBA00001946"/>
    </source>
</evidence>
<dbReference type="InterPro" id="IPR030048">
    <property type="entry name" value="SurE"/>
</dbReference>
<dbReference type="GO" id="GO:0000166">
    <property type="term" value="F:nucleotide binding"/>
    <property type="evidence" value="ECO:0007669"/>
    <property type="project" value="UniProtKB-KW"/>
</dbReference>
<dbReference type="GO" id="GO:0008254">
    <property type="term" value="F:3'-nucleotidase activity"/>
    <property type="evidence" value="ECO:0007669"/>
    <property type="project" value="TreeGrafter"/>
</dbReference>
<dbReference type="HAMAP" id="MF_00060">
    <property type="entry name" value="SurE"/>
    <property type="match status" value="1"/>
</dbReference>
<comment type="similarity">
    <text evidence="4 9">Belongs to the SurE nucleotidase family.</text>
</comment>